<dbReference type="PROSITE" id="PS50011">
    <property type="entry name" value="PROTEIN_KINASE_DOM"/>
    <property type="match status" value="1"/>
</dbReference>
<keyword evidence="1" id="KW-0547">Nucleotide-binding</keyword>
<reference evidence="4 5" key="1">
    <citation type="journal article" date="2020" name="Genome Biol. Evol.">
        <title>Comparative genomics of Sclerotiniaceae.</title>
        <authorList>
            <person name="Valero Jimenez C.A."/>
            <person name="Steentjes M."/>
            <person name="Scholten O.E."/>
            <person name="Van Kan J.A.L."/>
        </authorList>
    </citation>
    <scope>NUCLEOTIDE SEQUENCE [LARGE SCALE GENOMIC DNA]</scope>
    <source>
        <strain evidence="4 5">B1</strain>
    </source>
</reference>
<proteinExistence type="predicted"/>
<evidence type="ECO:0000256" key="2">
    <source>
        <dbReference type="SAM" id="MobiDB-lite"/>
    </source>
</evidence>
<feature type="binding site" evidence="1">
    <location>
        <position position="70"/>
    </location>
    <ligand>
        <name>ATP</name>
        <dbReference type="ChEBI" id="CHEBI:30616"/>
    </ligand>
</feature>
<dbReference type="RefSeq" id="XP_038804172.1">
    <property type="nucleotide sequence ID" value="XM_038959519.1"/>
</dbReference>
<dbReference type="InterPro" id="IPR017441">
    <property type="entry name" value="Protein_kinase_ATP_BS"/>
</dbReference>
<dbReference type="InterPro" id="IPR000719">
    <property type="entry name" value="Prot_kinase_dom"/>
</dbReference>
<dbReference type="SMART" id="SM00220">
    <property type="entry name" value="S_TKc"/>
    <property type="match status" value="1"/>
</dbReference>
<dbReference type="Pfam" id="PF00069">
    <property type="entry name" value="Pkinase"/>
    <property type="match status" value="2"/>
</dbReference>
<dbReference type="GeneID" id="62238667"/>
<dbReference type="Gene3D" id="1.10.510.10">
    <property type="entry name" value="Transferase(Phosphotransferase) domain 1"/>
    <property type="match status" value="1"/>
</dbReference>
<accession>A0ABQ7I4T3</accession>
<feature type="domain" description="Protein kinase" evidence="3">
    <location>
        <begin position="38"/>
        <end position="364"/>
    </location>
</feature>
<dbReference type="InterPro" id="IPR011009">
    <property type="entry name" value="Kinase-like_dom_sf"/>
</dbReference>
<sequence>MTFRCELSDNGKAESLQGYVKGVLFPIDSLPYKLSEKYRIITKLGYGGFSTVWLAIGIHEDNLGRWFAIKISQSTSADEQSQLKKEMKRLENKSSRIVPCIETFRIVSSYNAKQTHLCLVLKASGPSVKEYISNKNPTFDQRRLIAINCTKALMDLHKQNIFLIDLSSGNFLMKIHSSDIRELSETQIEEKVGVCESKPVETQHASIKLPEYVPKRIYKSTPLYSLVGEELDIDVIDVVPHSSAPLGRTQAYSSPEVLEQKPSTIQSNIWGLGCLICEIMTLGELPFEDGHYVPSAQDDYFDEDEKGKIKYLSKVCHNPRKRHHTLDIDQAKDVAKFLGKIFVRDPASRPTAETILDCLKDPKFLGKKPSGSGKRKDSAVSLSPGPVKNSTSKTSSPPRYKTTKDVSHSKSRTIVVPNTFPTDTITLPDRKKSSNPAIQPKKGTATESTGTEQKERKNSRRGAESSEPSGARRKL</sequence>
<gene>
    <name evidence="4" type="ORF">EAE98_011896</name>
</gene>
<dbReference type="PROSITE" id="PS00107">
    <property type="entry name" value="PROTEIN_KINASE_ATP"/>
    <property type="match status" value="1"/>
</dbReference>
<feature type="region of interest" description="Disordered" evidence="2">
    <location>
        <begin position="366"/>
        <end position="475"/>
    </location>
</feature>
<feature type="compositionally biased region" description="Basic and acidic residues" evidence="2">
    <location>
        <begin position="452"/>
        <end position="464"/>
    </location>
</feature>
<dbReference type="SUPFAM" id="SSF56112">
    <property type="entry name" value="Protein kinase-like (PK-like)"/>
    <property type="match status" value="1"/>
</dbReference>
<name>A0ABQ7I4T3_9HELO</name>
<dbReference type="EMBL" id="RCSX01000054">
    <property type="protein sequence ID" value="KAF7911781.1"/>
    <property type="molecule type" value="Genomic_DNA"/>
</dbReference>
<feature type="compositionally biased region" description="Polar residues" evidence="2">
    <location>
        <begin position="388"/>
        <end position="397"/>
    </location>
</feature>
<keyword evidence="1" id="KW-0067">ATP-binding</keyword>
<keyword evidence="5" id="KW-1185">Reference proteome</keyword>
<evidence type="ECO:0000313" key="4">
    <source>
        <dbReference type="EMBL" id="KAF7911781.1"/>
    </source>
</evidence>
<evidence type="ECO:0000256" key="1">
    <source>
        <dbReference type="PROSITE-ProRule" id="PRU10141"/>
    </source>
</evidence>
<organism evidence="4 5">
    <name type="scientific">Botrytis deweyae</name>
    <dbReference type="NCBI Taxonomy" id="2478750"/>
    <lineage>
        <taxon>Eukaryota</taxon>
        <taxon>Fungi</taxon>
        <taxon>Dikarya</taxon>
        <taxon>Ascomycota</taxon>
        <taxon>Pezizomycotina</taxon>
        <taxon>Leotiomycetes</taxon>
        <taxon>Helotiales</taxon>
        <taxon>Sclerotiniaceae</taxon>
        <taxon>Botrytis</taxon>
    </lineage>
</organism>
<dbReference type="Gene3D" id="3.30.200.20">
    <property type="entry name" value="Phosphorylase Kinase, domain 1"/>
    <property type="match status" value="1"/>
</dbReference>
<evidence type="ECO:0000259" key="3">
    <source>
        <dbReference type="PROSITE" id="PS50011"/>
    </source>
</evidence>
<evidence type="ECO:0000313" key="5">
    <source>
        <dbReference type="Proteomes" id="UP000783213"/>
    </source>
</evidence>
<dbReference type="Proteomes" id="UP000783213">
    <property type="component" value="Unassembled WGS sequence"/>
</dbReference>
<dbReference type="PANTHER" id="PTHR44167">
    <property type="entry name" value="OVARIAN-SPECIFIC SERINE/THREONINE-PROTEIN KINASE LOK-RELATED"/>
    <property type="match status" value="1"/>
</dbReference>
<comment type="caution">
    <text evidence="4">The sequence shown here is derived from an EMBL/GenBank/DDBJ whole genome shotgun (WGS) entry which is preliminary data.</text>
</comment>
<dbReference type="PANTHER" id="PTHR44167:SF18">
    <property type="entry name" value="PROTEIN KINASE DOMAIN-CONTAINING PROTEIN"/>
    <property type="match status" value="1"/>
</dbReference>
<protein>
    <recommendedName>
        <fullName evidence="3">Protein kinase domain-containing protein</fullName>
    </recommendedName>
</protein>